<evidence type="ECO:0000313" key="2">
    <source>
        <dbReference type="Proteomes" id="UP001168821"/>
    </source>
</evidence>
<dbReference type="EMBL" id="JALNTZ010000001">
    <property type="protein sequence ID" value="KAJ3664801.1"/>
    <property type="molecule type" value="Genomic_DNA"/>
</dbReference>
<name>A0AA38J0M9_9CUCU</name>
<accession>A0AA38J0M9</accession>
<dbReference type="AlphaFoldDB" id="A0AA38J0M9"/>
<sequence>MIGVKVLTKSKEKFLEVVIFTFRVIFVRIWAKLTLLSSINSNKRSAQITRDQSFRLSSQEFQKIDNAKPLNQVFISLGKKWRAELLDCVISIAHRSTGMSNGVVN</sequence>
<keyword evidence="2" id="KW-1185">Reference proteome</keyword>
<organism evidence="1 2">
    <name type="scientific">Zophobas morio</name>
    <dbReference type="NCBI Taxonomy" id="2755281"/>
    <lineage>
        <taxon>Eukaryota</taxon>
        <taxon>Metazoa</taxon>
        <taxon>Ecdysozoa</taxon>
        <taxon>Arthropoda</taxon>
        <taxon>Hexapoda</taxon>
        <taxon>Insecta</taxon>
        <taxon>Pterygota</taxon>
        <taxon>Neoptera</taxon>
        <taxon>Endopterygota</taxon>
        <taxon>Coleoptera</taxon>
        <taxon>Polyphaga</taxon>
        <taxon>Cucujiformia</taxon>
        <taxon>Tenebrionidae</taxon>
        <taxon>Zophobas</taxon>
    </lineage>
</organism>
<protein>
    <submittedName>
        <fullName evidence="1">Uncharacterized protein</fullName>
    </submittedName>
</protein>
<evidence type="ECO:0000313" key="1">
    <source>
        <dbReference type="EMBL" id="KAJ3664801.1"/>
    </source>
</evidence>
<dbReference type="Proteomes" id="UP001168821">
    <property type="component" value="Unassembled WGS sequence"/>
</dbReference>
<proteinExistence type="predicted"/>
<comment type="caution">
    <text evidence="1">The sequence shown here is derived from an EMBL/GenBank/DDBJ whole genome shotgun (WGS) entry which is preliminary data.</text>
</comment>
<gene>
    <name evidence="1" type="ORF">Zmor_000344</name>
</gene>
<reference evidence="1" key="1">
    <citation type="journal article" date="2023" name="G3 (Bethesda)">
        <title>Whole genome assemblies of Zophobas morio and Tenebrio molitor.</title>
        <authorList>
            <person name="Kaur S."/>
            <person name="Stinson S.A."/>
            <person name="diCenzo G.C."/>
        </authorList>
    </citation>
    <scope>NUCLEOTIDE SEQUENCE</scope>
    <source>
        <strain evidence="1">QUZm001</strain>
    </source>
</reference>